<keyword evidence="7" id="KW-1185">Reference proteome</keyword>
<dbReference type="InterPro" id="IPR042855">
    <property type="entry name" value="V_SNARE_CC"/>
</dbReference>
<feature type="domain" description="V-SNARE coiled-coil homology" evidence="5">
    <location>
        <begin position="5"/>
        <end position="65"/>
    </location>
</feature>
<dbReference type="PANTHER" id="PTHR47462:SF1">
    <property type="entry name" value="VESICLE-ASSOCIATED MEMBRANE PROTEIN 5"/>
    <property type="match status" value="1"/>
</dbReference>
<dbReference type="InterPro" id="IPR042581">
    <property type="entry name" value="VAMP5_R-SNARE"/>
</dbReference>
<dbReference type="Pfam" id="PF00957">
    <property type="entry name" value="Synaptobrevin"/>
    <property type="match status" value="1"/>
</dbReference>
<keyword evidence="4" id="KW-0472">Membrane</keyword>
<dbReference type="PRINTS" id="PR00219">
    <property type="entry name" value="SYNAPTOBREVN"/>
</dbReference>
<proteinExistence type="inferred from homology"/>
<dbReference type="GO" id="GO:0012505">
    <property type="term" value="C:endomembrane system"/>
    <property type="evidence" value="ECO:0007669"/>
    <property type="project" value="UniProtKB-SubCell"/>
</dbReference>
<dbReference type="CTD" id="10791"/>
<dbReference type="RefSeq" id="XP_044273333.1">
    <property type="nucleotide sequence ID" value="XM_044417398.1"/>
</dbReference>
<keyword evidence="4" id="KW-1133">Transmembrane helix</keyword>
<accession>A0A8D2JB82</accession>
<evidence type="ECO:0000256" key="1">
    <source>
        <dbReference type="ARBA" id="ARBA00008025"/>
    </source>
</evidence>
<evidence type="ECO:0000256" key="4">
    <source>
        <dbReference type="SAM" id="Phobius"/>
    </source>
</evidence>
<sequence length="109" mass="11866">MGENRLKQCQEAAEEVTEIMLENYTKVLERDGKLQDLDERADQLRDQSSAFCKTSKAVAEKKRCENVKYKLILGAVVVGIVLLLAIILSLTLPGSGKQEAPAKSSAGGD</sequence>
<gene>
    <name evidence="6" type="primary">VAMP5</name>
</gene>
<dbReference type="InterPro" id="IPR042166">
    <property type="entry name" value="Vamp5"/>
</dbReference>
<dbReference type="AlphaFoldDB" id="A0A8D2JB82"/>
<feature type="transmembrane region" description="Helical" evidence="4">
    <location>
        <begin position="71"/>
        <end position="92"/>
    </location>
</feature>
<dbReference type="GeneID" id="123016790"/>
<evidence type="ECO:0000313" key="7">
    <source>
        <dbReference type="Proteomes" id="UP000694545"/>
    </source>
</evidence>
<reference evidence="6" key="2">
    <citation type="submission" date="2025-09" db="UniProtKB">
        <authorList>
            <consortium name="Ensembl"/>
        </authorList>
    </citation>
    <scope>IDENTIFICATION</scope>
</reference>
<dbReference type="GO" id="GO:0005886">
    <property type="term" value="C:plasma membrane"/>
    <property type="evidence" value="ECO:0007669"/>
    <property type="project" value="TreeGrafter"/>
</dbReference>
<dbReference type="OMA" id="VRCRIYL"/>
<dbReference type="PANTHER" id="PTHR47462">
    <property type="entry name" value="VESICLE-ASSOCIATED MEMBRANE PROTEIN 5"/>
    <property type="match status" value="1"/>
</dbReference>
<dbReference type="CDD" id="cd15872">
    <property type="entry name" value="R-SNARE_VAMP5"/>
    <property type="match status" value="1"/>
</dbReference>
<dbReference type="SUPFAM" id="SSF58038">
    <property type="entry name" value="SNARE fusion complex"/>
    <property type="match status" value="1"/>
</dbReference>
<protein>
    <submittedName>
        <fullName evidence="6">Vesicle associated membrane protein 5</fullName>
    </submittedName>
</protein>
<name>A0A8D2JB82_VARKO</name>
<dbReference type="Gene3D" id="1.20.5.110">
    <property type="match status" value="1"/>
</dbReference>
<organism evidence="6 7">
    <name type="scientific">Varanus komodoensis</name>
    <name type="common">Komodo dragon</name>
    <dbReference type="NCBI Taxonomy" id="61221"/>
    <lineage>
        <taxon>Eukaryota</taxon>
        <taxon>Metazoa</taxon>
        <taxon>Chordata</taxon>
        <taxon>Craniata</taxon>
        <taxon>Vertebrata</taxon>
        <taxon>Euteleostomi</taxon>
        <taxon>Lepidosauria</taxon>
        <taxon>Squamata</taxon>
        <taxon>Bifurcata</taxon>
        <taxon>Unidentata</taxon>
        <taxon>Episquamata</taxon>
        <taxon>Toxicofera</taxon>
        <taxon>Anguimorpha</taxon>
        <taxon>Paleoanguimorpha</taxon>
        <taxon>Varanoidea</taxon>
        <taxon>Varanidae</taxon>
        <taxon>Varanus</taxon>
    </lineage>
</organism>
<dbReference type="Ensembl" id="ENSVKKT00000010138.1">
    <property type="protein sequence ID" value="ENSVKKP00000009892.1"/>
    <property type="gene ID" value="ENSVKKG00000006988.1"/>
</dbReference>
<evidence type="ECO:0000313" key="6">
    <source>
        <dbReference type="Ensembl" id="ENSVKKP00000009892.1"/>
    </source>
</evidence>
<evidence type="ECO:0000256" key="2">
    <source>
        <dbReference type="ARBA" id="ARBA00046280"/>
    </source>
</evidence>
<keyword evidence="3" id="KW-0175">Coiled coil</keyword>
<comment type="subcellular location">
    <subcellularLocation>
        <location evidence="2">Endomembrane system</location>
        <topology evidence="2">Single-pass type IV membrane protein</topology>
    </subcellularLocation>
</comment>
<reference evidence="6" key="1">
    <citation type="submission" date="2025-08" db="UniProtKB">
        <authorList>
            <consortium name="Ensembl"/>
        </authorList>
    </citation>
    <scope>IDENTIFICATION</scope>
</reference>
<dbReference type="InterPro" id="IPR001388">
    <property type="entry name" value="Synaptobrevin-like"/>
</dbReference>
<keyword evidence="4" id="KW-0812">Transmembrane</keyword>
<dbReference type="Proteomes" id="UP000694545">
    <property type="component" value="Unplaced"/>
</dbReference>
<dbReference type="PROSITE" id="PS50892">
    <property type="entry name" value="V_SNARE"/>
    <property type="match status" value="1"/>
</dbReference>
<evidence type="ECO:0000259" key="5">
    <source>
        <dbReference type="PROSITE" id="PS50892"/>
    </source>
</evidence>
<evidence type="ECO:0000256" key="3">
    <source>
        <dbReference type="PROSITE-ProRule" id="PRU00290"/>
    </source>
</evidence>
<dbReference type="GO" id="GO:0043001">
    <property type="term" value="P:Golgi to plasma membrane protein transport"/>
    <property type="evidence" value="ECO:0007669"/>
    <property type="project" value="TreeGrafter"/>
</dbReference>
<comment type="similarity">
    <text evidence="1">Belongs to the synaptobrevin family.</text>
</comment>